<dbReference type="InterPro" id="IPR036390">
    <property type="entry name" value="WH_DNA-bd_sf"/>
</dbReference>
<keyword evidence="7" id="KW-0479">Metal-binding</keyword>
<dbReference type="InterPro" id="IPR002481">
    <property type="entry name" value="FUR"/>
</dbReference>
<proteinExistence type="inferred from homology"/>
<dbReference type="STRING" id="1423754.FC39_GL001308"/>
<evidence type="ECO:0000256" key="6">
    <source>
        <dbReference type="ARBA" id="ARBA00023163"/>
    </source>
</evidence>
<dbReference type="GO" id="GO:1900376">
    <property type="term" value="P:regulation of secondary metabolite biosynthetic process"/>
    <property type="evidence" value="ECO:0007669"/>
    <property type="project" value="TreeGrafter"/>
</dbReference>
<keyword evidence="9" id="KW-1185">Reference proteome</keyword>
<dbReference type="eggNOG" id="COG0735">
    <property type="taxonomic scope" value="Bacteria"/>
</dbReference>
<organism evidence="8 9">
    <name type="scientific">Lactobacillus hamsteri DSM 5661 = JCM 6256</name>
    <dbReference type="NCBI Taxonomy" id="1423754"/>
    <lineage>
        <taxon>Bacteria</taxon>
        <taxon>Bacillati</taxon>
        <taxon>Bacillota</taxon>
        <taxon>Bacilli</taxon>
        <taxon>Lactobacillales</taxon>
        <taxon>Lactobacillaceae</taxon>
        <taxon>Lactobacillus</taxon>
    </lineage>
</organism>
<keyword evidence="2" id="KW-0678">Repressor</keyword>
<feature type="binding site" evidence="7">
    <location>
        <position position="64"/>
    </location>
    <ligand>
        <name>Zn(2+)</name>
        <dbReference type="ChEBI" id="CHEBI:29105"/>
    </ligand>
</feature>
<dbReference type="Proteomes" id="UP000051223">
    <property type="component" value="Unassembled WGS sequence"/>
</dbReference>
<protein>
    <submittedName>
        <fullName evidence="8">Ferric uptake regulator</fullName>
    </submittedName>
</protein>
<feature type="binding site" evidence="7">
    <location>
        <position position="111"/>
    </location>
    <ligand>
        <name>Zn(2+)</name>
        <dbReference type="ChEBI" id="CHEBI:29105"/>
    </ligand>
</feature>
<dbReference type="GO" id="GO:0045892">
    <property type="term" value="P:negative regulation of DNA-templated transcription"/>
    <property type="evidence" value="ECO:0007669"/>
    <property type="project" value="TreeGrafter"/>
</dbReference>
<gene>
    <name evidence="8" type="ORF">FC39_GL001308</name>
</gene>
<dbReference type="GO" id="GO:0008270">
    <property type="term" value="F:zinc ion binding"/>
    <property type="evidence" value="ECO:0007669"/>
    <property type="project" value="TreeGrafter"/>
</dbReference>
<keyword evidence="6" id="KW-0804">Transcription</keyword>
<dbReference type="GO" id="GO:0000976">
    <property type="term" value="F:transcription cis-regulatory region binding"/>
    <property type="evidence" value="ECO:0007669"/>
    <property type="project" value="TreeGrafter"/>
</dbReference>
<evidence type="ECO:0000256" key="1">
    <source>
        <dbReference type="ARBA" id="ARBA00007957"/>
    </source>
</evidence>
<evidence type="ECO:0000313" key="9">
    <source>
        <dbReference type="Proteomes" id="UP000051223"/>
    </source>
</evidence>
<dbReference type="PANTHER" id="PTHR33202">
    <property type="entry name" value="ZINC UPTAKE REGULATION PROTEIN"/>
    <property type="match status" value="1"/>
</dbReference>
<reference evidence="8 9" key="1">
    <citation type="journal article" date="2015" name="Genome Announc.">
        <title>Expanding the biotechnology potential of lactobacilli through comparative genomics of 213 strains and associated genera.</title>
        <authorList>
            <person name="Sun Z."/>
            <person name="Harris H.M."/>
            <person name="McCann A."/>
            <person name="Guo C."/>
            <person name="Argimon S."/>
            <person name="Zhang W."/>
            <person name="Yang X."/>
            <person name="Jeffery I.B."/>
            <person name="Cooney J.C."/>
            <person name="Kagawa T.F."/>
            <person name="Liu W."/>
            <person name="Song Y."/>
            <person name="Salvetti E."/>
            <person name="Wrobel A."/>
            <person name="Rasinkangas P."/>
            <person name="Parkhill J."/>
            <person name="Rea M.C."/>
            <person name="O'Sullivan O."/>
            <person name="Ritari J."/>
            <person name="Douillard F.P."/>
            <person name="Paul Ross R."/>
            <person name="Yang R."/>
            <person name="Briner A.E."/>
            <person name="Felis G.E."/>
            <person name="de Vos W.M."/>
            <person name="Barrangou R."/>
            <person name="Klaenhammer T.R."/>
            <person name="Caufield P.W."/>
            <person name="Cui Y."/>
            <person name="Zhang H."/>
            <person name="O'Toole P.W."/>
        </authorList>
    </citation>
    <scope>NUCLEOTIDE SEQUENCE [LARGE SCALE GENOMIC DNA]</scope>
    <source>
        <strain evidence="8 9">DSM 5661</strain>
    </source>
</reference>
<dbReference type="Gene3D" id="3.30.1490.190">
    <property type="match status" value="1"/>
</dbReference>
<name>A0A0R1YFL2_9LACO</name>
<comment type="similarity">
    <text evidence="1">Belongs to the Fur family.</text>
</comment>
<evidence type="ECO:0000256" key="7">
    <source>
        <dbReference type="PIRSR" id="PIRSR602481-1"/>
    </source>
</evidence>
<evidence type="ECO:0000256" key="2">
    <source>
        <dbReference type="ARBA" id="ARBA00022491"/>
    </source>
</evidence>
<dbReference type="Gene3D" id="1.10.10.10">
    <property type="entry name" value="Winged helix-like DNA-binding domain superfamily/Winged helix DNA-binding domain"/>
    <property type="match status" value="1"/>
</dbReference>
<comment type="cofactor">
    <cofactor evidence="7">
        <name>Zn(2+)</name>
        <dbReference type="ChEBI" id="CHEBI:29105"/>
    </cofactor>
    <text evidence="7">Binds 1 zinc ion per subunit.</text>
</comment>
<dbReference type="CDD" id="cd07153">
    <property type="entry name" value="Fur_like"/>
    <property type="match status" value="1"/>
</dbReference>
<dbReference type="InterPro" id="IPR036388">
    <property type="entry name" value="WH-like_DNA-bd_sf"/>
</dbReference>
<dbReference type="SUPFAM" id="SSF46785">
    <property type="entry name" value="Winged helix' DNA-binding domain"/>
    <property type="match status" value="1"/>
</dbReference>
<dbReference type="PATRIC" id="fig|1423754.3.peg.1346"/>
<comment type="caution">
    <text evidence="8">The sequence shown here is derived from an EMBL/GenBank/DDBJ whole genome shotgun (WGS) entry which is preliminary data.</text>
</comment>
<sequence>MNHNNHPTVDTIYKDLTDHGQLNKATIYNTLNSLISVGIAIEIKNGSNSSHYDYFIKPHFHIICKNCGKIADVFYPDFDQIENKMRSESEKQTGFIASSSHLEIYGLCPECQQKLNTKKSEM</sequence>
<dbReference type="AlphaFoldDB" id="A0A0R1YFL2"/>
<evidence type="ECO:0000256" key="4">
    <source>
        <dbReference type="ARBA" id="ARBA00023015"/>
    </source>
</evidence>
<feature type="binding site" evidence="7">
    <location>
        <position position="67"/>
    </location>
    <ligand>
        <name>Zn(2+)</name>
        <dbReference type="ChEBI" id="CHEBI:29105"/>
    </ligand>
</feature>
<dbReference type="GO" id="GO:0003700">
    <property type="term" value="F:DNA-binding transcription factor activity"/>
    <property type="evidence" value="ECO:0007669"/>
    <property type="project" value="InterPro"/>
</dbReference>
<evidence type="ECO:0000256" key="5">
    <source>
        <dbReference type="ARBA" id="ARBA00023125"/>
    </source>
</evidence>
<feature type="binding site" evidence="7">
    <location>
        <position position="108"/>
    </location>
    <ligand>
        <name>Zn(2+)</name>
        <dbReference type="ChEBI" id="CHEBI:29105"/>
    </ligand>
</feature>
<evidence type="ECO:0000256" key="3">
    <source>
        <dbReference type="ARBA" id="ARBA00022833"/>
    </source>
</evidence>
<evidence type="ECO:0000313" key="8">
    <source>
        <dbReference type="EMBL" id="KRM41106.1"/>
    </source>
</evidence>
<dbReference type="InterPro" id="IPR043135">
    <property type="entry name" value="Fur_C"/>
</dbReference>
<keyword evidence="5" id="KW-0238">DNA-binding</keyword>
<dbReference type="EMBL" id="AZGI01000003">
    <property type="protein sequence ID" value="KRM41106.1"/>
    <property type="molecule type" value="Genomic_DNA"/>
</dbReference>
<accession>A0A0R1YFL2</accession>
<dbReference type="Pfam" id="PF01475">
    <property type="entry name" value="FUR"/>
    <property type="match status" value="1"/>
</dbReference>
<keyword evidence="3 7" id="KW-0862">Zinc</keyword>
<dbReference type="PANTHER" id="PTHR33202:SF7">
    <property type="entry name" value="FERRIC UPTAKE REGULATION PROTEIN"/>
    <property type="match status" value="1"/>
</dbReference>
<keyword evidence="4" id="KW-0805">Transcription regulation</keyword>